<protein>
    <submittedName>
        <fullName evidence="11">Glr1554 protein</fullName>
    </submittedName>
</protein>
<keyword evidence="5 7" id="KW-0378">Hydrolase</keyword>
<feature type="active site" description="Charge relay system" evidence="7">
    <location>
        <position position="360"/>
    </location>
</feature>
<dbReference type="Proteomes" id="UP000000557">
    <property type="component" value="Chromosome"/>
</dbReference>
<keyword evidence="8" id="KW-0472">Membrane</keyword>
<feature type="transmembrane region" description="Helical" evidence="8">
    <location>
        <begin position="459"/>
        <end position="482"/>
    </location>
</feature>
<evidence type="ECO:0000313" key="12">
    <source>
        <dbReference type="Proteomes" id="UP000000557"/>
    </source>
</evidence>
<evidence type="ECO:0000256" key="6">
    <source>
        <dbReference type="ARBA" id="ARBA00022825"/>
    </source>
</evidence>
<dbReference type="GO" id="GO:0006508">
    <property type="term" value="P:proteolysis"/>
    <property type="evidence" value="ECO:0007669"/>
    <property type="project" value="UniProtKB-KW"/>
</dbReference>
<dbReference type="Pfam" id="PF19366">
    <property type="entry name" value="DUF5942"/>
    <property type="match status" value="1"/>
</dbReference>
<dbReference type="eggNOG" id="COG1404">
    <property type="taxonomic scope" value="Bacteria"/>
</dbReference>
<dbReference type="InterPro" id="IPR051048">
    <property type="entry name" value="Peptidase_S8/S53_subtilisin"/>
</dbReference>
<proteinExistence type="inferred from homology"/>
<dbReference type="STRING" id="251221.gene:10759043"/>
<dbReference type="GO" id="GO:0005576">
    <property type="term" value="C:extracellular region"/>
    <property type="evidence" value="ECO:0007669"/>
    <property type="project" value="UniProtKB-SubCell"/>
</dbReference>
<dbReference type="EMBL" id="BA000045">
    <property type="protein sequence ID" value="BAC89495.1"/>
    <property type="molecule type" value="Genomic_DNA"/>
</dbReference>
<dbReference type="KEGG" id="gvi:glr1554"/>
<feature type="transmembrane region" description="Helical" evidence="8">
    <location>
        <begin position="506"/>
        <end position="526"/>
    </location>
</feature>
<dbReference type="EnsemblBacteria" id="BAC89495">
    <property type="protein sequence ID" value="BAC89495"/>
    <property type="gene ID" value="BAC89495"/>
</dbReference>
<dbReference type="GO" id="GO:0004252">
    <property type="term" value="F:serine-type endopeptidase activity"/>
    <property type="evidence" value="ECO:0000318"/>
    <property type="project" value="GO_Central"/>
</dbReference>
<evidence type="ECO:0000256" key="5">
    <source>
        <dbReference type="ARBA" id="ARBA00022801"/>
    </source>
</evidence>
<comment type="similarity">
    <text evidence="2 7">Belongs to the peptidase S8 family.</text>
</comment>
<gene>
    <name evidence="11" type="ordered locus">glr1554</name>
</gene>
<keyword evidence="6 7" id="KW-0720">Serine protease</keyword>
<name>Q7NKC4_GLOVI</name>
<evidence type="ECO:0000256" key="2">
    <source>
        <dbReference type="ARBA" id="ARBA00011073"/>
    </source>
</evidence>
<evidence type="ECO:0000256" key="7">
    <source>
        <dbReference type="PROSITE-ProRule" id="PRU01240"/>
    </source>
</evidence>
<dbReference type="PATRIC" id="fig|251221.4.peg.1590"/>
<dbReference type="OrthoDB" id="9798386at2"/>
<dbReference type="SUPFAM" id="SSF52743">
    <property type="entry name" value="Subtilisin-like"/>
    <property type="match status" value="1"/>
</dbReference>
<dbReference type="PANTHER" id="PTHR43399">
    <property type="entry name" value="SUBTILISIN-RELATED"/>
    <property type="match status" value="1"/>
</dbReference>
<evidence type="ECO:0000259" key="9">
    <source>
        <dbReference type="Pfam" id="PF00082"/>
    </source>
</evidence>
<dbReference type="PROSITE" id="PS00138">
    <property type="entry name" value="SUBTILASE_SER"/>
    <property type="match status" value="1"/>
</dbReference>
<feature type="active site" description="Charge relay system" evidence="7">
    <location>
        <position position="193"/>
    </location>
</feature>
<reference evidence="11 12" key="1">
    <citation type="journal article" date="2003" name="DNA Res.">
        <title>Complete genome structure of Gloeobacter violaceus PCC 7421, a cyanobacterium that lacks thylakoids.</title>
        <authorList>
            <person name="Nakamura Y."/>
            <person name="Kaneko T."/>
            <person name="Sato S."/>
            <person name="Mimuro M."/>
            <person name="Miyashita H."/>
            <person name="Tsuchiya T."/>
            <person name="Sasamoto S."/>
            <person name="Watanabe A."/>
            <person name="Kawashima K."/>
            <person name="Kishida Y."/>
            <person name="Kiyokawa C."/>
            <person name="Kohara M."/>
            <person name="Matsumoto M."/>
            <person name="Matsuno A."/>
            <person name="Nakazaki N."/>
            <person name="Shimpo S."/>
            <person name="Takeuchi C."/>
            <person name="Yamada M."/>
            <person name="Tabata S."/>
        </authorList>
    </citation>
    <scope>NUCLEOTIDE SEQUENCE [LARGE SCALE GENOMIC DNA]</scope>
    <source>
        <strain evidence="12">ATCC 29082 / PCC 7421</strain>
    </source>
</reference>
<dbReference type="Pfam" id="PF00082">
    <property type="entry name" value="Peptidase_S8"/>
    <property type="match status" value="1"/>
</dbReference>
<sequence length="591" mass="62352">MLSSGQSLRPRVVAMRLRKWWTALLGWMALALAGTAALAEPMTLPQEAVIAFRDPVSQAFLKALQARHGVRFEANSRFSGDGRVFRVRYAPGKGAEVGALLSQLVQSDVAEYAEPNYVYRTLGFPNDPLYPKQWNLRAIGIESAWQKADGSGAVVAVIDTGVARRLPDMAQTDFVLGYDFVNDDDDATDDQGHGSHVAGTIAQSTDNGEGVAGIAYRARIMPVKVLDRYGSGSALDVAEGIKFAADNGANVINLSLGGPGDSSVLREAVDYAHRKGVVVVCAAGNESAPQASYPALYANCLSVSATGPDGSLSFFSNFGRGVDLSAPGGDKSALGADGGILQNTIDDQGNSTYASYQGTSMAAPHVAGVAALVYSAGVQDAAEIRKVLLSATRPVGHDFQNQHGAGQLNAQLALDSLENPYWFFRGGFWWLVPLATLAVGIVLGALVMLGSRAIGFSEFFYAIGFAATGLGFFPLSAFGTLWGPEGLLALLATPIPNWDLRFFEGWLNPGLHTVLVPGLVAALFSGSGWGRSLAVGACVGSAALLALQGSVFYTPLTWFTEESYARGFLLVNALLSLLLGFFVHRSGVENP</sequence>
<dbReference type="AlphaFoldDB" id="Q7NKC4"/>
<evidence type="ECO:0000256" key="4">
    <source>
        <dbReference type="ARBA" id="ARBA00022670"/>
    </source>
</evidence>
<dbReference type="PhylomeDB" id="Q7NKC4"/>
<dbReference type="PROSITE" id="PS51892">
    <property type="entry name" value="SUBTILASE"/>
    <property type="match status" value="1"/>
</dbReference>
<dbReference type="InterPro" id="IPR036852">
    <property type="entry name" value="Peptidase_S8/S53_dom_sf"/>
</dbReference>
<dbReference type="InterPro" id="IPR034084">
    <property type="entry name" value="Thermitase-like_dom"/>
</dbReference>
<dbReference type="HOGENOM" id="CLU_011263_15_4_3"/>
<dbReference type="PRINTS" id="PR00723">
    <property type="entry name" value="SUBTILISIN"/>
</dbReference>
<feature type="transmembrane region" description="Helical" evidence="8">
    <location>
        <begin position="427"/>
        <end position="447"/>
    </location>
</feature>
<keyword evidence="8" id="KW-1133">Transmembrane helix</keyword>
<keyword evidence="3" id="KW-0964">Secreted</keyword>
<keyword evidence="4 7" id="KW-0645">Protease</keyword>
<organism evidence="11 12">
    <name type="scientific">Gloeobacter violaceus (strain ATCC 29082 / PCC 7421)</name>
    <dbReference type="NCBI Taxonomy" id="251221"/>
    <lineage>
        <taxon>Bacteria</taxon>
        <taxon>Bacillati</taxon>
        <taxon>Cyanobacteriota</taxon>
        <taxon>Cyanophyceae</taxon>
        <taxon>Gloeobacterales</taxon>
        <taxon>Gloeobacteraceae</taxon>
        <taxon>Gloeobacter</taxon>
    </lineage>
</organism>
<dbReference type="InParanoid" id="Q7NKC4"/>
<reference evidence="11 12" key="2">
    <citation type="journal article" date="2003" name="DNA Res.">
        <title>Complete genome structure of Gloeobacter violaceus PCC 7421, a cyanobacterium that lacks thylakoids (supplement).</title>
        <authorList>
            <person name="Nakamura Y."/>
            <person name="Kaneko T."/>
            <person name="Sato S."/>
            <person name="Mimuro M."/>
            <person name="Miyashita H."/>
            <person name="Tsuchiya T."/>
            <person name="Sasamoto S."/>
            <person name="Watanabe A."/>
            <person name="Kawashima K."/>
            <person name="Kishida Y."/>
            <person name="Kiyokawa C."/>
            <person name="Kohara M."/>
            <person name="Matsumoto M."/>
            <person name="Matsuno A."/>
            <person name="Nakazaki N."/>
            <person name="Shimpo S."/>
            <person name="Takeuchi C."/>
            <person name="Yamada M."/>
            <person name="Tabata S."/>
        </authorList>
    </citation>
    <scope>NUCLEOTIDE SEQUENCE [LARGE SCALE GENOMIC DNA]</scope>
    <source>
        <strain evidence="12">ATCC 29082 / PCC 7421</strain>
    </source>
</reference>
<feature type="domain" description="Peptidase S8/S53" evidence="9">
    <location>
        <begin position="150"/>
        <end position="392"/>
    </location>
</feature>
<feature type="active site" description="Charge relay system" evidence="7">
    <location>
        <position position="159"/>
    </location>
</feature>
<dbReference type="InterPro" id="IPR023828">
    <property type="entry name" value="Peptidase_S8_Ser-AS"/>
</dbReference>
<feature type="transmembrane region" description="Helical" evidence="8">
    <location>
        <begin position="533"/>
        <end position="552"/>
    </location>
</feature>
<evidence type="ECO:0000256" key="3">
    <source>
        <dbReference type="ARBA" id="ARBA00022525"/>
    </source>
</evidence>
<feature type="transmembrane region" description="Helical" evidence="8">
    <location>
        <begin position="564"/>
        <end position="583"/>
    </location>
</feature>
<dbReference type="PANTHER" id="PTHR43399:SF4">
    <property type="entry name" value="CELL WALL-ASSOCIATED PROTEASE"/>
    <property type="match status" value="1"/>
</dbReference>
<evidence type="ECO:0000259" key="10">
    <source>
        <dbReference type="Pfam" id="PF19366"/>
    </source>
</evidence>
<dbReference type="PIRSF" id="PIRSF037851">
    <property type="entry name" value="Subtilisin_cyano"/>
    <property type="match status" value="1"/>
</dbReference>
<dbReference type="InterPro" id="IPR015500">
    <property type="entry name" value="Peptidase_S8_subtilisin-rel"/>
</dbReference>
<dbReference type="InterPro" id="IPR017295">
    <property type="entry name" value="Pept_S8A_subtilisin_cyanobac-1"/>
</dbReference>
<accession>Q7NKC4</accession>
<keyword evidence="12" id="KW-1185">Reference proteome</keyword>
<dbReference type="Gene3D" id="3.40.50.200">
    <property type="entry name" value="Peptidase S8/S53 domain"/>
    <property type="match status" value="1"/>
</dbReference>
<evidence type="ECO:0000313" key="11">
    <source>
        <dbReference type="EMBL" id="BAC89495.1"/>
    </source>
</evidence>
<comment type="subcellular location">
    <subcellularLocation>
        <location evidence="1">Secreted</location>
    </subcellularLocation>
</comment>
<dbReference type="InterPro" id="IPR000209">
    <property type="entry name" value="Peptidase_S8/S53_dom"/>
</dbReference>
<evidence type="ECO:0000256" key="8">
    <source>
        <dbReference type="SAM" id="Phobius"/>
    </source>
</evidence>
<dbReference type="InterPro" id="IPR045986">
    <property type="entry name" value="DUF5942"/>
</dbReference>
<dbReference type="CDD" id="cd07484">
    <property type="entry name" value="Peptidases_S8_Thermitase_like"/>
    <property type="match status" value="1"/>
</dbReference>
<evidence type="ECO:0000256" key="1">
    <source>
        <dbReference type="ARBA" id="ARBA00004613"/>
    </source>
</evidence>
<keyword evidence="8" id="KW-0812">Transmembrane</keyword>
<feature type="domain" description="DUF5942" evidence="10">
    <location>
        <begin position="419"/>
        <end position="585"/>
    </location>
</feature>